<sequence>MNFELRLIAGCPHAVSAQELFTQALELEVSGPVTLSIREINTDEEAETFDFHGSPSFTVGGNDLFPTEADPGVTCRVYHTDQGLSGQPTLESLREAVRASLTSQSLRD</sequence>
<proteinExistence type="predicted"/>
<dbReference type="AlphaFoldDB" id="A0A1H5PEE4"/>
<dbReference type="RefSeq" id="WP_074713547.1">
    <property type="nucleotide sequence ID" value="NZ_FNTV01000002.1"/>
</dbReference>
<dbReference type="EMBL" id="FNTV01000002">
    <property type="protein sequence ID" value="SEF11458.1"/>
    <property type="molecule type" value="Genomic_DNA"/>
</dbReference>
<reference evidence="1 2" key="1">
    <citation type="submission" date="2016-10" db="EMBL/GenBank/DDBJ databases">
        <authorList>
            <person name="de Groot N.N."/>
        </authorList>
    </citation>
    <scope>NUCLEOTIDE SEQUENCE [LARGE SCALE GENOMIC DNA]</scope>
    <source>
        <strain evidence="1 2">DSM 22274</strain>
    </source>
</reference>
<evidence type="ECO:0008006" key="3">
    <source>
        <dbReference type="Google" id="ProtNLM"/>
    </source>
</evidence>
<accession>A0A1H5PEE4</accession>
<protein>
    <recommendedName>
        <fullName evidence="3">Alkylmercury lyase</fullName>
    </recommendedName>
</protein>
<evidence type="ECO:0000313" key="2">
    <source>
        <dbReference type="Proteomes" id="UP000182725"/>
    </source>
</evidence>
<organism evidence="1 2">
    <name type="scientific">Arthrobacter alpinus</name>
    <dbReference type="NCBI Taxonomy" id="656366"/>
    <lineage>
        <taxon>Bacteria</taxon>
        <taxon>Bacillati</taxon>
        <taxon>Actinomycetota</taxon>
        <taxon>Actinomycetes</taxon>
        <taxon>Micrococcales</taxon>
        <taxon>Micrococcaceae</taxon>
        <taxon>Arthrobacter</taxon>
    </lineage>
</organism>
<evidence type="ECO:0000313" key="1">
    <source>
        <dbReference type="EMBL" id="SEF11458.1"/>
    </source>
</evidence>
<gene>
    <name evidence="1" type="ORF">SAMN04489740_4105</name>
</gene>
<name>A0A1H5PEE4_9MICC</name>
<dbReference type="Proteomes" id="UP000182725">
    <property type="component" value="Unassembled WGS sequence"/>
</dbReference>